<feature type="compositionally biased region" description="Basic residues" evidence="1">
    <location>
        <begin position="750"/>
        <end position="760"/>
    </location>
</feature>
<feature type="region of interest" description="Disordered" evidence="1">
    <location>
        <begin position="147"/>
        <end position="188"/>
    </location>
</feature>
<feature type="region of interest" description="Disordered" evidence="1">
    <location>
        <begin position="419"/>
        <end position="441"/>
    </location>
</feature>
<gene>
    <name evidence="2" type="ORF">L486_01709</name>
</gene>
<feature type="region of interest" description="Disordered" evidence="1">
    <location>
        <begin position="779"/>
        <end position="866"/>
    </location>
</feature>
<feature type="compositionally biased region" description="Polar residues" evidence="1">
    <location>
        <begin position="986"/>
        <end position="1014"/>
    </location>
</feature>
<feature type="region of interest" description="Disordered" evidence="1">
    <location>
        <begin position="1"/>
        <end position="32"/>
    </location>
</feature>
<feature type="compositionally biased region" description="Polar residues" evidence="1">
    <location>
        <begin position="825"/>
        <end position="838"/>
    </location>
</feature>
<evidence type="ECO:0000313" key="3">
    <source>
        <dbReference type="Proteomes" id="UP000092583"/>
    </source>
</evidence>
<dbReference type="OrthoDB" id="3269398at2759"/>
<dbReference type="EMBL" id="KI669459">
    <property type="protein sequence ID" value="OCF62043.1"/>
    <property type="molecule type" value="Genomic_DNA"/>
</dbReference>
<proteinExistence type="predicted"/>
<feature type="compositionally biased region" description="Basic and acidic residues" evidence="1">
    <location>
        <begin position="147"/>
        <end position="159"/>
    </location>
</feature>
<feature type="region of interest" description="Disordered" evidence="1">
    <location>
        <begin position="725"/>
        <end position="761"/>
    </location>
</feature>
<sequence length="1031" mass="113729">MPTPPSSSSSSSRSKLPSSSPSSARLRRIAPSPVKIPAINQTSPITTKIQTASLLSDITASLPQEYEFAPLELIILSSPDTQIRTLFEVLESSRTGRRRKSIEGDDKLPLIFDSRGEFGKLAHEARIRKYGIDVPCSPVLSCFEGEGKDESVKSEESSPNKKRRTSNTTNFNCEENGANDTKELHSLTPTNDNLSLKLKYDIPSPIMIDFKEDIFSEKGRNQIWLDEIPKESTTRQIMMRRPGRVDREDSSRSINTFGHNPSNAGPAIESNGDWKSDGLEEELDNWSFTLSAYEDEESIVGGISTDRKDSFFASFGSSNSTIDLTLINTPSTLNISFDNEPTMTMTTSNDKFLSSSSYMPPPTTTTATRFNFSSMVQSDEADQNSLEFNNSPFSDTIVIPLCTARDNVSQLLLSVDHDQVDDTPTPKNKTATHSSKGRARVISSDKELPALPILHRNQHTFQQLEVDGASCKTDGPRRSLDIEGDPVELALKEVDKSMTIQLWVDQEGCRENRSSLKFIRSIKPNVFREREEKALKEAALWCESPTRPECFQQSGCWEFGMDPKERDKWSFHHAALEGLPVLRRLTINNDEKHDFLSRSATLQIKEPGVYSVCGQEERGKAEWKFEYLVQNEISPNSREQIANERIIIPLGLYVSPNFFNPDRALKTSLLNLFKKTLASNIMSEKIRPPHIGKPPAPPSAATAISEKEGITMTTVKSELALIQHRKRSQTQSHIPTIGAVSSNNVTPSHPHPHAHGHSRSVSRTIGAIAKAVAGMTNTTPTPTHQINHDIAFGKSPTPNSSSGKPGSSGVGMGIHKFGTKPATFGRSTLGSRSKTPTGANAVFDNAPDQENGLTPSAEEKKKNRKRWTSLFSRSRPFTPPVNITELHPIPILSNTAIKPSTPTSMGPSGLLIPLDNNNQTSISLPLQQNKGISSSRPNRLSQLQPQQGHPFLQPISPSRITTTSTNTMTNGQSLLTRSSSITSRSKPINHNYTHSNSQLSHDTLCSLPGSSNTRRGIRKRPSTAEPRLGMR</sequence>
<feature type="compositionally biased region" description="Low complexity" evidence="1">
    <location>
        <begin position="961"/>
        <end position="985"/>
    </location>
</feature>
<evidence type="ECO:0000313" key="2">
    <source>
        <dbReference type="EMBL" id="OCF62043.1"/>
    </source>
</evidence>
<dbReference type="AlphaFoldDB" id="A0A1B9J2M8"/>
<feature type="region of interest" description="Disordered" evidence="1">
    <location>
        <begin position="928"/>
        <end position="1031"/>
    </location>
</feature>
<dbReference type="Proteomes" id="UP000092583">
    <property type="component" value="Unassembled WGS sequence"/>
</dbReference>
<feature type="compositionally biased region" description="Polar residues" evidence="1">
    <location>
        <begin position="252"/>
        <end position="263"/>
    </location>
</feature>
<evidence type="ECO:0000256" key="1">
    <source>
        <dbReference type="SAM" id="MobiDB-lite"/>
    </source>
</evidence>
<feature type="compositionally biased region" description="Polar residues" evidence="1">
    <location>
        <begin position="729"/>
        <end position="746"/>
    </location>
</feature>
<feature type="region of interest" description="Disordered" evidence="1">
    <location>
        <begin position="241"/>
        <end position="276"/>
    </location>
</feature>
<feature type="compositionally biased region" description="Polar residues" evidence="1">
    <location>
        <begin position="425"/>
        <end position="434"/>
    </location>
</feature>
<protein>
    <submittedName>
        <fullName evidence="2">Uncharacterized protein</fullName>
    </submittedName>
</protein>
<keyword evidence="3" id="KW-1185">Reference proteome</keyword>
<reference evidence="3" key="2">
    <citation type="submission" date="2013-12" db="EMBL/GenBank/DDBJ databases">
        <title>Evolution of pathogenesis and genome organization in the Tremellales.</title>
        <authorList>
            <person name="Cuomo C."/>
            <person name="Litvintseva A."/>
            <person name="Heitman J."/>
            <person name="Chen Y."/>
            <person name="Sun S."/>
            <person name="Springer D."/>
            <person name="Dromer F."/>
            <person name="Young S."/>
            <person name="Zeng Q."/>
            <person name="Chapman S."/>
            <person name="Gujja S."/>
            <person name="Saif S."/>
            <person name="Birren B."/>
        </authorList>
    </citation>
    <scope>NUCLEOTIDE SEQUENCE [LARGE SCALE GENOMIC DNA]</scope>
    <source>
        <strain evidence="3">CBS 10435</strain>
    </source>
</reference>
<feature type="compositionally biased region" description="Low complexity" evidence="1">
    <location>
        <begin position="793"/>
        <end position="805"/>
    </location>
</feature>
<accession>A0A1B9J2M8</accession>
<feature type="compositionally biased region" description="Polar residues" evidence="1">
    <location>
        <begin position="928"/>
        <end position="947"/>
    </location>
</feature>
<reference evidence="2 3" key="1">
    <citation type="submission" date="2013-07" db="EMBL/GenBank/DDBJ databases">
        <title>The Genome Sequence of Kwoniella mangroviensis CBS10435.</title>
        <authorList>
            <consortium name="The Broad Institute Genome Sequencing Platform"/>
            <person name="Cuomo C."/>
            <person name="Litvintseva A."/>
            <person name="Chen Y."/>
            <person name="Heitman J."/>
            <person name="Sun S."/>
            <person name="Springer D."/>
            <person name="Dromer F."/>
            <person name="Young S.K."/>
            <person name="Zeng Q."/>
            <person name="Gargeya S."/>
            <person name="Fitzgerald M."/>
            <person name="Abouelleil A."/>
            <person name="Alvarado L."/>
            <person name="Berlin A.M."/>
            <person name="Chapman S.B."/>
            <person name="Dewar J."/>
            <person name="Goldberg J."/>
            <person name="Griggs A."/>
            <person name="Gujja S."/>
            <person name="Hansen M."/>
            <person name="Howarth C."/>
            <person name="Imamovic A."/>
            <person name="Larimer J."/>
            <person name="McCowan C."/>
            <person name="Murphy C."/>
            <person name="Pearson M."/>
            <person name="Priest M."/>
            <person name="Roberts A."/>
            <person name="Saif S."/>
            <person name="Shea T."/>
            <person name="Sykes S."/>
            <person name="Wortman J."/>
            <person name="Nusbaum C."/>
            <person name="Birren B."/>
        </authorList>
    </citation>
    <scope>NUCLEOTIDE SEQUENCE [LARGE SCALE GENOMIC DNA]</scope>
    <source>
        <strain evidence="2 3">CBS 10435</strain>
    </source>
</reference>
<name>A0A1B9J2M8_9TREE</name>
<organism evidence="2 3">
    <name type="scientific">Kwoniella mangroviensis CBS 10435</name>
    <dbReference type="NCBI Taxonomy" id="1331196"/>
    <lineage>
        <taxon>Eukaryota</taxon>
        <taxon>Fungi</taxon>
        <taxon>Dikarya</taxon>
        <taxon>Basidiomycota</taxon>
        <taxon>Agaricomycotina</taxon>
        <taxon>Tremellomycetes</taxon>
        <taxon>Tremellales</taxon>
        <taxon>Cryptococcaceae</taxon>
        <taxon>Kwoniella</taxon>
    </lineage>
</organism>